<protein>
    <submittedName>
        <fullName evidence="7">DNA integrity scanning protein DisA</fullName>
        <ecNumber evidence="7">2.7.7.85</ecNumber>
    </submittedName>
</protein>
<evidence type="ECO:0000313" key="7">
    <source>
        <dbReference type="EMBL" id="QDT60831.1"/>
    </source>
</evidence>
<dbReference type="GO" id="GO:0106408">
    <property type="term" value="F:diadenylate cyclase activity"/>
    <property type="evidence" value="ECO:0007669"/>
    <property type="project" value="UniProtKB-EC"/>
</dbReference>
<gene>
    <name evidence="7" type="primary">disA</name>
    <name evidence="7" type="ORF">SV7mr_33580</name>
</gene>
<evidence type="ECO:0000256" key="4">
    <source>
        <dbReference type="ARBA" id="ARBA00022741"/>
    </source>
</evidence>
<keyword evidence="5" id="KW-0067">ATP-binding</keyword>
<dbReference type="RefSeq" id="WP_145274107.1">
    <property type="nucleotide sequence ID" value="NZ_CP036272.1"/>
</dbReference>
<dbReference type="GO" id="GO:0005524">
    <property type="term" value="F:ATP binding"/>
    <property type="evidence" value="ECO:0007669"/>
    <property type="project" value="UniProtKB-KW"/>
</dbReference>
<dbReference type="Gene3D" id="3.40.1700.10">
    <property type="entry name" value="DNA integrity scanning protein, DisA, N-terminal domain"/>
    <property type="match status" value="1"/>
</dbReference>
<dbReference type="PANTHER" id="PTHR34185">
    <property type="entry name" value="DIADENYLATE CYCLASE"/>
    <property type="match status" value="1"/>
</dbReference>
<dbReference type="EC" id="2.7.7.85" evidence="7"/>
<comment type="catalytic activity">
    <reaction evidence="1">
        <text>2 ATP = 3',3'-c-di-AMP + 2 diphosphate</text>
        <dbReference type="Rhea" id="RHEA:35655"/>
        <dbReference type="ChEBI" id="CHEBI:30616"/>
        <dbReference type="ChEBI" id="CHEBI:33019"/>
        <dbReference type="ChEBI" id="CHEBI:71500"/>
        <dbReference type="EC" id="2.7.7.85"/>
    </reaction>
</comment>
<name>A0A517SXR9_9BACT</name>
<keyword evidence="2 7" id="KW-0808">Transferase</keyword>
<dbReference type="EMBL" id="CP036272">
    <property type="protein sequence ID" value="QDT60831.1"/>
    <property type="molecule type" value="Genomic_DNA"/>
</dbReference>
<dbReference type="InterPro" id="IPR014499">
    <property type="entry name" value="DAC_DacZ"/>
</dbReference>
<keyword evidence="3 7" id="KW-0548">Nucleotidyltransferase</keyword>
<dbReference type="GO" id="GO:0004016">
    <property type="term" value="F:adenylate cyclase activity"/>
    <property type="evidence" value="ECO:0007669"/>
    <property type="project" value="TreeGrafter"/>
</dbReference>
<dbReference type="InterPro" id="IPR048544">
    <property type="entry name" value="DacZ_P"/>
</dbReference>
<evidence type="ECO:0000256" key="5">
    <source>
        <dbReference type="ARBA" id="ARBA00022840"/>
    </source>
</evidence>
<organism evidence="7 8">
    <name type="scientific">Stieleria bergensis</name>
    <dbReference type="NCBI Taxonomy" id="2528025"/>
    <lineage>
        <taxon>Bacteria</taxon>
        <taxon>Pseudomonadati</taxon>
        <taxon>Planctomycetota</taxon>
        <taxon>Planctomycetia</taxon>
        <taxon>Pirellulales</taxon>
        <taxon>Pirellulaceae</taxon>
        <taxon>Stieleria</taxon>
    </lineage>
</organism>
<dbReference type="FunFam" id="3.40.1700.10:FF:000005">
    <property type="entry name" value="Diadenylate cyclase"/>
    <property type="match status" value="1"/>
</dbReference>
<dbReference type="PANTHER" id="PTHR34185:SF1">
    <property type="entry name" value="DIADENYLATE CYCLASE"/>
    <property type="match status" value="1"/>
</dbReference>
<keyword evidence="4" id="KW-0547">Nucleotide-binding</keyword>
<dbReference type="InterPro" id="IPR003390">
    <property type="entry name" value="DNA_integrity_scan_DisA_N"/>
</dbReference>
<dbReference type="InterPro" id="IPR036888">
    <property type="entry name" value="DNA_integrity_DisA_N_sf"/>
</dbReference>
<dbReference type="PROSITE" id="PS51794">
    <property type="entry name" value="DAC"/>
    <property type="match status" value="1"/>
</dbReference>
<dbReference type="OrthoDB" id="9775217at2"/>
<dbReference type="InterPro" id="IPR050338">
    <property type="entry name" value="DisA"/>
</dbReference>
<accession>A0A517SXR9</accession>
<dbReference type="AlphaFoldDB" id="A0A517SXR9"/>
<evidence type="ECO:0000259" key="6">
    <source>
        <dbReference type="PROSITE" id="PS51794"/>
    </source>
</evidence>
<evidence type="ECO:0000256" key="2">
    <source>
        <dbReference type="ARBA" id="ARBA00022679"/>
    </source>
</evidence>
<evidence type="ECO:0000256" key="3">
    <source>
        <dbReference type="ARBA" id="ARBA00022695"/>
    </source>
</evidence>
<dbReference type="Pfam" id="PF21755">
    <property type="entry name" value="DacZ_P"/>
    <property type="match status" value="1"/>
</dbReference>
<dbReference type="SUPFAM" id="SSF143597">
    <property type="entry name" value="YojJ-like"/>
    <property type="match status" value="1"/>
</dbReference>
<keyword evidence="8" id="KW-1185">Reference proteome</keyword>
<dbReference type="Proteomes" id="UP000315003">
    <property type="component" value="Chromosome"/>
</dbReference>
<sequence length="316" mass="34511">MPNLRLTKHNTSILRSGIKLAEATSSDAIVLLLSGATDWQRLAELIKEAAFEKPFVVALDLVEDLDGAAEAGLHPIALKKEKAPLLERLQHALLEAAADEFIKTNDEIVAIYGGFAQGRLDSVSHLKLDERMRRLSARDLQSLESSVPLKTLKAIVDLAVQIGVEGREGKPVGALFVVGDSRSVLKHASDSGVDPFRGYNRKSRNVLDAKVQEDAKELAQLDGAFIISADGSIERSRQMLEVLHEDLNMSKGLGARHWAAAAITRRTNAIAIVVSQSTGTVRLYQDGFLKMQIEPMDKGIKWQEISFKPPSVSSES</sequence>
<feature type="domain" description="DAC" evidence="6">
    <location>
        <begin position="129"/>
        <end position="295"/>
    </location>
</feature>
<reference evidence="7 8" key="1">
    <citation type="submission" date="2019-02" db="EMBL/GenBank/DDBJ databases">
        <title>Deep-cultivation of Planctomycetes and their phenomic and genomic characterization uncovers novel biology.</title>
        <authorList>
            <person name="Wiegand S."/>
            <person name="Jogler M."/>
            <person name="Boedeker C."/>
            <person name="Pinto D."/>
            <person name="Vollmers J."/>
            <person name="Rivas-Marin E."/>
            <person name="Kohn T."/>
            <person name="Peeters S.H."/>
            <person name="Heuer A."/>
            <person name="Rast P."/>
            <person name="Oberbeckmann S."/>
            <person name="Bunk B."/>
            <person name="Jeske O."/>
            <person name="Meyerdierks A."/>
            <person name="Storesund J.E."/>
            <person name="Kallscheuer N."/>
            <person name="Luecker S."/>
            <person name="Lage O.M."/>
            <person name="Pohl T."/>
            <person name="Merkel B.J."/>
            <person name="Hornburger P."/>
            <person name="Mueller R.-W."/>
            <person name="Bruemmer F."/>
            <person name="Labrenz M."/>
            <person name="Spormann A.M."/>
            <person name="Op den Camp H."/>
            <person name="Overmann J."/>
            <person name="Amann R."/>
            <person name="Jetten M.S.M."/>
            <person name="Mascher T."/>
            <person name="Medema M.H."/>
            <person name="Devos D.P."/>
            <person name="Kaster A.-K."/>
            <person name="Ovreas L."/>
            <person name="Rohde M."/>
            <person name="Galperin M.Y."/>
            <person name="Jogler C."/>
        </authorList>
    </citation>
    <scope>NUCLEOTIDE SEQUENCE [LARGE SCALE GENOMIC DNA]</scope>
    <source>
        <strain evidence="7 8">SV_7m_r</strain>
    </source>
</reference>
<evidence type="ECO:0000313" key="8">
    <source>
        <dbReference type="Proteomes" id="UP000315003"/>
    </source>
</evidence>
<dbReference type="PIRSF" id="PIRSF019073">
    <property type="entry name" value="UCP019073"/>
    <property type="match status" value="1"/>
</dbReference>
<dbReference type="Pfam" id="PF02457">
    <property type="entry name" value="DAC"/>
    <property type="match status" value="1"/>
</dbReference>
<evidence type="ECO:0000256" key="1">
    <source>
        <dbReference type="ARBA" id="ARBA00000877"/>
    </source>
</evidence>
<proteinExistence type="inferred from homology"/>
<dbReference type="HAMAP" id="MF_00840">
    <property type="entry name" value="DacZ"/>
    <property type="match status" value="1"/>
</dbReference>